<gene>
    <name evidence="1" type="ORF">BU24DRAFT_410503</name>
</gene>
<keyword evidence="2" id="KW-1185">Reference proteome</keyword>
<evidence type="ECO:0000313" key="2">
    <source>
        <dbReference type="Proteomes" id="UP000799778"/>
    </source>
</evidence>
<organism evidence="1 2">
    <name type="scientific">Aaosphaeria arxii CBS 175.79</name>
    <dbReference type="NCBI Taxonomy" id="1450172"/>
    <lineage>
        <taxon>Eukaryota</taxon>
        <taxon>Fungi</taxon>
        <taxon>Dikarya</taxon>
        <taxon>Ascomycota</taxon>
        <taxon>Pezizomycotina</taxon>
        <taxon>Dothideomycetes</taxon>
        <taxon>Pleosporomycetidae</taxon>
        <taxon>Pleosporales</taxon>
        <taxon>Pleosporales incertae sedis</taxon>
        <taxon>Aaosphaeria</taxon>
    </lineage>
</organism>
<evidence type="ECO:0000313" key="1">
    <source>
        <dbReference type="EMBL" id="KAF2014797.1"/>
    </source>
</evidence>
<accession>A0A6A5XPN5</accession>
<name>A0A6A5XPN5_9PLEO</name>
<dbReference type="EMBL" id="ML978070">
    <property type="protein sequence ID" value="KAF2014797.1"/>
    <property type="molecule type" value="Genomic_DNA"/>
</dbReference>
<protein>
    <submittedName>
        <fullName evidence="1">Uncharacterized protein</fullName>
    </submittedName>
</protein>
<proteinExistence type="predicted"/>
<sequence length="156" mass="16190">MGDGSQARERCQLVQCFSWPAVLRASAIKVSTGQGWSDYGGGGGGGAGGQDGGGGGEAEVQARCARYGKEETGKREQQLFSGCGQARGGSMTVSGQTKDGAADGDKCSRMQRDADGSLVRSSVQMLCSVRNWPSVCSFDPRTGESTFVAALYMQVV</sequence>
<dbReference type="GeneID" id="54283389"/>
<dbReference type="Proteomes" id="UP000799778">
    <property type="component" value="Unassembled WGS sequence"/>
</dbReference>
<dbReference type="AlphaFoldDB" id="A0A6A5XPN5"/>
<reference evidence="1" key="1">
    <citation type="journal article" date="2020" name="Stud. Mycol.">
        <title>101 Dothideomycetes genomes: a test case for predicting lifestyles and emergence of pathogens.</title>
        <authorList>
            <person name="Haridas S."/>
            <person name="Albert R."/>
            <person name="Binder M."/>
            <person name="Bloem J."/>
            <person name="Labutti K."/>
            <person name="Salamov A."/>
            <person name="Andreopoulos B."/>
            <person name="Baker S."/>
            <person name="Barry K."/>
            <person name="Bills G."/>
            <person name="Bluhm B."/>
            <person name="Cannon C."/>
            <person name="Castanera R."/>
            <person name="Culley D."/>
            <person name="Daum C."/>
            <person name="Ezra D."/>
            <person name="Gonzalez J."/>
            <person name="Henrissat B."/>
            <person name="Kuo A."/>
            <person name="Liang C."/>
            <person name="Lipzen A."/>
            <person name="Lutzoni F."/>
            <person name="Magnuson J."/>
            <person name="Mondo S."/>
            <person name="Nolan M."/>
            <person name="Ohm R."/>
            <person name="Pangilinan J."/>
            <person name="Park H.-J."/>
            <person name="Ramirez L."/>
            <person name="Alfaro M."/>
            <person name="Sun H."/>
            <person name="Tritt A."/>
            <person name="Yoshinaga Y."/>
            <person name="Zwiers L.-H."/>
            <person name="Turgeon B."/>
            <person name="Goodwin S."/>
            <person name="Spatafora J."/>
            <person name="Crous P."/>
            <person name="Grigoriev I."/>
        </authorList>
    </citation>
    <scope>NUCLEOTIDE SEQUENCE</scope>
    <source>
        <strain evidence="1">CBS 175.79</strain>
    </source>
</reference>
<dbReference type="RefSeq" id="XP_033383136.1">
    <property type="nucleotide sequence ID" value="XM_033525992.1"/>
</dbReference>